<gene>
    <name evidence="2" type="ORF">MBCUR_09290</name>
</gene>
<accession>A0A166B124</accession>
<dbReference type="OrthoDB" id="80541at2157"/>
<dbReference type="RefSeq" id="WP_067090826.1">
    <property type="nucleotide sequence ID" value="NZ_LWMV01000162.1"/>
</dbReference>
<evidence type="ECO:0000256" key="1">
    <source>
        <dbReference type="SAM" id="Phobius"/>
    </source>
</evidence>
<dbReference type="PATRIC" id="fig|49547.3.peg.998"/>
<dbReference type="Proteomes" id="UP000077245">
    <property type="component" value="Unassembled WGS sequence"/>
</dbReference>
<proteinExistence type="predicted"/>
<keyword evidence="1" id="KW-1133">Transmembrane helix</keyword>
<organism evidence="2 3">
    <name type="scientific">Methanobrevibacter curvatus</name>
    <dbReference type="NCBI Taxonomy" id="49547"/>
    <lineage>
        <taxon>Archaea</taxon>
        <taxon>Methanobacteriati</taxon>
        <taxon>Methanobacteriota</taxon>
        <taxon>Methanomada group</taxon>
        <taxon>Methanobacteria</taxon>
        <taxon>Methanobacteriales</taxon>
        <taxon>Methanobacteriaceae</taxon>
        <taxon>Methanobrevibacter</taxon>
    </lineage>
</organism>
<keyword evidence="3" id="KW-1185">Reference proteome</keyword>
<protein>
    <submittedName>
        <fullName evidence="2">Uncharacterized protein</fullName>
    </submittedName>
</protein>
<keyword evidence="1" id="KW-0812">Transmembrane</keyword>
<feature type="transmembrane region" description="Helical" evidence="1">
    <location>
        <begin position="6"/>
        <end position="26"/>
    </location>
</feature>
<evidence type="ECO:0000313" key="3">
    <source>
        <dbReference type="Proteomes" id="UP000077245"/>
    </source>
</evidence>
<sequence>MNNKNLLSAIVVVLVIGIVVVGFGYFTGEISIGGGDLTHGSKKILVLCADESEPRAGLGAVDMAFVVSLEDGSIQKYTPFYPGGMRHPTAAEPSSAQAQGAGSRLLLHDSLWYEDNEKGMTLAKEIVEAHYNVKIDGVIAVNTEAMDAIITASGISEGSMNISAADLVRENDQLHGGSMNRADAVKTLAKKLSVAATDTSKRENMVTTAIDQIQKGHIIAIPQSSFIQLISSKGFGAVVQNI</sequence>
<name>A0A166B124_9EURY</name>
<keyword evidence="1" id="KW-0472">Membrane</keyword>
<comment type="caution">
    <text evidence="2">The sequence shown here is derived from an EMBL/GenBank/DDBJ whole genome shotgun (WGS) entry which is preliminary data.</text>
</comment>
<dbReference type="InterPro" id="IPR025101">
    <property type="entry name" value="DUF4012"/>
</dbReference>
<dbReference type="Pfam" id="PF13196">
    <property type="entry name" value="DUF4012"/>
    <property type="match status" value="1"/>
</dbReference>
<dbReference type="EMBL" id="LWMV01000162">
    <property type="protein sequence ID" value="KZX12732.1"/>
    <property type="molecule type" value="Genomic_DNA"/>
</dbReference>
<reference evidence="2 3" key="1">
    <citation type="submission" date="2016-04" db="EMBL/GenBank/DDBJ databases">
        <title>Genome sequence of Methanobrevibacter curvatus DSM 11111.</title>
        <authorList>
            <person name="Poehlein A."/>
            <person name="Seedorf H."/>
            <person name="Daniel R."/>
        </authorList>
    </citation>
    <scope>NUCLEOTIDE SEQUENCE [LARGE SCALE GENOMIC DNA]</scope>
    <source>
        <strain evidence="2 3">DSM 11111</strain>
    </source>
</reference>
<evidence type="ECO:0000313" key="2">
    <source>
        <dbReference type="EMBL" id="KZX12732.1"/>
    </source>
</evidence>
<dbReference type="AlphaFoldDB" id="A0A166B124"/>